<evidence type="ECO:0000313" key="2">
    <source>
        <dbReference type="Proteomes" id="UP001497700"/>
    </source>
</evidence>
<dbReference type="EMBL" id="MU393531">
    <property type="protein sequence ID" value="KAI4862204.1"/>
    <property type="molecule type" value="Genomic_DNA"/>
</dbReference>
<protein>
    <submittedName>
        <fullName evidence="1">Uncharacterized protein</fullName>
    </submittedName>
</protein>
<name>A0ACB9YS95_9PEZI</name>
<reference evidence="1 2" key="1">
    <citation type="journal article" date="2022" name="New Phytol.">
        <title>Ecological generalism drives hyperdiversity of secondary metabolite gene clusters in xylarialean endophytes.</title>
        <authorList>
            <person name="Franco M.E.E."/>
            <person name="Wisecaver J.H."/>
            <person name="Arnold A.E."/>
            <person name="Ju Y.M."/>
            <person name="Slot J.C."/>
            <person name="Ahrendt S."/>
            <person name="Moore L.P."/>
            <person name="Eastman K.E."/>
            <person name="Scott K."/>
            <person name="Konkel Z."/>
            <person name="Mondo S.J."/>
            <person name="Kuo A."/>
            <person name="Hayes R.D."/>
            <person name="Haridas S."/>
            <person name="Andreopoulos B."/>
            <person name="Riley R."/>
            <person name="LaButti K."/>
            <person name="Pangilinan J."/>
            <person name="Lipzen A."/>
            <person name="Amirebrahimi M."/>
            <person name="Yan J."/>
            <person name="Adam C."/>
            <person name="Keymanesh K."/>
            <person name="Ng V."/>
            <person name="Louie K."/>
            <person name="Northen T."/>
            <person name="Drula E."/>
            <person name="Henrissat B."/>
            <person name="Hsieh H.M."/>
            <person name="Youens-Clark K."/>
            <person name="Lutzoni F."/>
            <person name="Miadlikowska J."/>
            <person name="Eastwood D.C."/>
            <person name="Hamelin R.C."/>
            <person name="Grigoriev I.V."/>
            <person name="U'Ren J.M."/>
        </authorList>
    </citation>
    <scope>NUCLEOTIDE SEQUENCE [LARGE SCALE GENOMIC DNA]</scope>
    <source>
        <strain evidence="1 2">CBS 119005</strain>
    </source>
</reference>
<sequence length="282" mass="32003">MFELPDAKRIRREDLYDSASDEETIEVDELDSSLQEKLNAQLSGLLDLSFTAEENIEKLPAPEPTGFQTGDASKNPGDDGETKETGEETFTFRLFRDEEPSRKVVLEPQDAGARKDGDGAFVIAKRPMSYYLAEDLSPKAAEEFKTVAVSAGYLLQDAGKRRWGLEKPWKVTTITITTNKRIAAPDSHPNQDSSPEIKTKKRPGKKRRIILRVREKARKEQEEAAKLQLVDKEEHLKEKKKRLNRQKKLKRRAKEREKKQGVVGDAPSEPSSRDNSPDKEQD</sequence>
<evidence type="ECO:0000313" key="1">
    <source>
        <dbReference type="EMBL" id="KAI4862204.1"/>
    </source>
</evidence>
<dbReference type="Proteomes" id="UP001497700">
    <property type="component" value="Unassembled WGS sequence"/>
</dbReference>
<comment type="caution">
    <text evidence="1">The sequence shown here is derived from an EMBL/GenBank/DDBJ whole genome shotgun (WGS) entry which is preliminary data.</text>
</comment>
<gene>
    <name evidence="1" type="ORF">F4820DRAFT_431160</name>
</gene>
<accession>A0ACB9YS95</accession>
<proteinExistence type="predicted"/>
<keyword evidence="2" id="KW-1185">Reference proteome</keyword>
<organism evidence="1 2">
    <name type="scientific">Hypoxylon rubiginosum</name>
    <dbReference type="NCBI Taxonomy" id="110542"/>
    <lineage>
        <taxon>Eukaryota</taxon>
        <taxon>Fungi</taxon>
        <taxon>Dikarya</taxon>
        <taxon>Ascomycota</taxon>
        <taxon>Pezizomycotina</taxon>
        <taxon>Sordariomycetes</taxon>
        <taxon>Xylariomycetidae</taxon>
        <taxon>Xylariales</taxon>
        <taxon>Hypoxylaceae</taxon>
        <taxon>Hypoxylon</taxon>
    </lineage>
</organism>